<dbReference type="Proteomes" id="UP000220605">
    <property type="component" value="Unassembled WGS sequence"/>
</dbReference>
<dbReference type="Pfam" id="PF05795">
    <property type="entry name" value="Plasmodium_Vir"/>
    <property type="match status" value="3"/>
</dbReference>
<sequence>MVEGELTDHSLNGNEKNNLKANELYKFYIEFNNPYNFDEKDLDAYDSSSAYPEKNSAKEFYKKFIRNIRLLSKLYSNHFNYIDNGKNIINRCMYMKYWFYDQLLNSNINDNEINIFYNYWESQKNVFELNKYLSCEIYRIKFEDIKEIKNIYNYFVFYDRYNNFSAINYKTYDGLYCRYQKWFTEFYKAKEKGCSYENSDEICKELNAYIKRYITENILSSITEECGKNKITQSPKAIDQDYFRYIDLETYKDPKINEFENSDLKNLCNDCKNITCLADKYTENGNIICEKIIKFLWIIRRNMSMYNIYNFKYLNFWFKHQLRKITEDKVYRQNIYKLINSICTVSNNLNELSNKIKDVEDDEYKKWCIMYDLYFNYNKIESEYLEKLKVLTNKTSEYANNCAIKYKEGIGIYNNHKDRDFADDLIKFSILYNNVKKRTKLYRNLELPELPKLIIINESKEKIEPEEDKFCESVKSDVTLPYASTNNIYENILKDFSSENTYKALDKKEVDVKVCAKYCKEIINNNEININSNEIKALCSKLVTNLKHLSSIENIGNKHEDRCSNLIYWTYDIIMKIFKSNRSHYLEKNVSTELNNIIIRVNNELKKNENCIFYVDGSFQDWSEEKDLHDYFEHYNDLSKLTADKINNEMYCQYINNIRNLYKKYMYMCCTCYNRPEYVCEEHCPKFFKCNKEYFPIYLLDKLKCKDKVSLQKEKENYESLIIDLDVIRKSQLVAMNFYKILAQDYFYRFIFSTFLLLGIFFIFFLFYKFTPNRFILNEKRSRKKQNDYHNNGGNRKELLEYEKKSINGNTNKKRLRIAYHST</sequence>
<dbReference type="VEuPathDB" id="PlasmoDB:PVP01_0000980"/>
<feature type="transmembrane region" description="Helical" evidence="1">
    <location>
        <begin position="746"/>
        <end position="768"/>
    </location>
</feature>
<dbReference type="VEuPathDB" id="PlasmoDB:PVX_107755"/>
<organism evidence="2">
    <name type="scientific">Plasmodium vivax</name>
    <name type="common">malaria parasite P. vivax</name>
    <dbReference type="NCBI Taxonomy" id="5855"/>
    <lineage>
        <taxon>Eukaryota</taxon>
        <taxon>Sar</taxon>
        <taxon>Alveolata</taxon>
        <taxon>Apicomplexa</taxon>
        <taxon>Aconoidasida</taxon>
        <taxon>Haemosporida</taxon>
        <taxon>Plasmodiidae</taxon>
        <taxon>Plasmodium</taxon>
        <taxon>Plasmodium (Plasmodium)</taxon>
    </lineage>
</organism>
<dbReference type="InterPro" id="IPR008780">
    <property type="entry name" value="Plasmodium_Vir"/>
</dbReference>
<dbReference type="AlphaFoldDB" id="A0A565A4F6"/>
<name>A0A565A4F6_PLAVI</name>
<dbReference type="EMBL" id="FLZR02000002">
    <property type="protein sequence ID" value="VUZ99383.1"/>
    <property type="molecule type" value="Genomic_DNA"/>
</dbReference>
<keyword evidence="1" id="KW-1133">Transmembrane helix</keyword>
<evidence type="ECO:0000256" key="1">
    <source>
        <dbReference type="SAM" id="Phobius"/>
    </source>
</evidence>
<dbReference type="OrthoDB" id="383976at2759"/>
<proteinExistence type="predicted"/>
<accession>A0A565A4F6</accession>
<gene>
    <name evidence="2" type="ORF">PVP01_0000980</name>
</gene>
<keyword evidence="1" id="KW-0472">Membrane</keyword>
<reference evidence="2" key="1">
    <citation type="submission" date="2016-07" db="EMBL/GenBank/DDBJ databases">
        <authorList>
            <consortium name="Pathogen Informatics"/>
        </authorList>
    </citation>
    <scope>NUCLEOTIDE SEQUENCE</scope>
</reference>
<protein>
    <submittedName>
        <fullName evidence="2">VIR protein</fullName>
    </submittedName>
</protein>
<dbReference type="VEuPathDB" id="PlasmoDB:PVPAM_100005500"/>
<evidence type="ECO:0000313" key="2">
    <source>
        <dbReference type="EMBL" id="VUZ99383.1"/>
    </source>
</evidence>
<keyword evidence="1" id="KW-0812">Transmembrane</keyword>
<dbReference type="VEuPathDB" id="PlasmoDB:PVW1_100013700"/>